<proteinExistence type="predicted"/>
<dbReference type="CDD" id="cd00371">
    <property type="entry name" value="HMA"/>
    <property type="match status" value="1"/>
</dbReference>
<feature type="transmembrane region" description="Helical" evidence="6">
    <location>
        <begin position="222"/>
        <end position="242"/>
    </location>
</feature>
<dbReference type="Pfam" id="PF07291">
    <property type="entry name" value="MauE"/>
    <property type="match status" value="1"/>
</dbReference>
<accession>A0ABT4RWM5</accession>
<evidence type="ECO:0000313" key="8">
    <source>
        <dbReference type="EMBL" id="MDA0176239.1"/>
    </source>
</evidence>
<keyword evidence="2 6" id="KW-0812">Transmembrane</keyword>
<feature type="transmembrane region" description="Helical" evidence="6">
    <location>
        <begin position="156"/>
        <end position="174"/>
    </location>
</feature>
<comment type="caution">
    <text evidence="8">The sequence shown here is derived from an EMBL/GenBank/DDBJ whole genome shotgun (WGS) entry which is preliminary data.</text>
</comment>
<organism evidence="8 9">
    <name type="scientific">Mesoflavibacter profundi</name>
    <dbReference type="NCBI Taxonomy" id="2708110"/>
    <lineage>
        <taxon>Bacteria</taxon>
        <taxon>Pseudomonadati</taxon>
        <taxon>Bacteroidota</taxon>
        <taxon>Flavobacteriia</taxon>
        <taxon>Flavobacteriales</taxon>
        <taxon>Flavobacteriaceae</taxon>
        <taxon>Mesoflavibacter</taxon>
    </lineage>
</organism>
<feature type="transmembrane region" description="Helical" evidence="6">
    <location>
        <begin position="90"/>
        <end position="109"/>
    </location>
</feature>
<dbReference type="Proteomes" id="UP001149142">
    <property type="component" value="Unassembled WGS sequence"/>
</dbReference>
<evidence type="ECO:0000259" key="7">
    <source>
        <dbReference type="PROSITE" id="PS50846"/>
    </source>
</evidence>
<evidence type="ECO:0000256" key="5">
    <source>
        <dbReference type="ARBA" id="ARBA00023136"/>
    </source>
</evidence>
<gene>
    <name evidence="8" type="ORF">OOZ35_01910</name>
</gene>
<dbReference type="InterPro" id="IPR006121">
    <property type="entry name" value="HMA_dom"/>
</dbReference>
<comment type="subcellular location">
    <subcellularLocation>
        <location evidence="1">Membrane</location>
        <topology evidence="1">Multi-pass membrane protein</topology>
    </subcellularLocation>
</comment>
<dbReference type="EMBL" id="JAPFGC010000002">
    <property type="protein sequence ID" value="MDA0176239.1"/>
    <property type="molecule type" value="Genomic_DNA"/>
</dbReference>
<dbReference type="InterPro" id="IPR009908">
    <property type="entry name" value="Methylamine_util_MauE"/>
</dbReference>
<dbReference type="Pfam" id="PF00403">
    <property type="entry name" value="HMA"/>
    <property type="match status" value="1"/>
</dbReference>
<dbReference type="InterPro" id="IPR036163">
    <property type="entry name" value="HMA_dom_sf"/>
</dbReference>
<evidence type="ECO:0000256" key="6">
    <source>
        <dbReference type="SAM" id="Phobius"/>
    </source>
</evidence>
<dbReference type="RefSeq" id="WP_270004964.1">
    <property type="nucleotide sequence ID" value="NZ_CAXQEU010000038.1"/>
</dbReference>
<dbReference type="PROSITE" id="PS50846">
    <property type="entry name" value="HMA_2"/>
    <property type="match status" value="1"/>
</dbReference>
<evidence type="ECO:0000313" key="9">
    <source>
        <dbReference type="Proteomes" id="UP001149142"/>
    </source>
</evidence>
<feature type="domain" description="HMA" evidence="7">
    <location>
        <begin position="1"/>
        <end position="66"/>
    </location>
</feature>
<feature type="transmembrane region" description="Helical" evidence="6">
    <location>
        <begin position="115"/>
        <end position="135"/>
    </location>
</feature>
<dbReference type="InterPro" id="IPR017969">
    <property type="entry name" value="Heavy-metal-associated_CS"/>
</dbReference>
<evidence type="ECO:0000256" key="4">
    <source>
        <dbReference type="ARBA" id="ARBA00022989"/>
    </source>
</evidence>
<reference evidence="8" key="1">
    <citation type="submission" date="2022-11" db="EMBL/GenBank/DDBJ databases">
        <title>Refractory cell wall polysaccharides provide important carbon source for microbial heterotrophs in the hadal ocean.</title>
        <authorList>
            <person name="Zhu X."/>
        </authorList>
    </citation>
    <scope>NUCLEOTIDE SEQUENCE</scope>
    <source>
        <strain evidence="8">MTRN7</strain>
    </source>
</reference>
<keyword evidence="9" id="KW-1185">Reference proteome</keyword>
<sequence length="243" mass="27089">MTHTYTVTGMTCNGCKASVEKALQAIDYVTNVSVDLENAEATLTMSKHISTQQLQDALSSKYTIQAKTQTKNVFASATSLEEEKPLVKQLFPLFLIFGYIIAASFLLNFKPFNLSNFMLDFMGLFYSVFSFFKFLDLKGFPESFKMYDPLAKAIPAYGWVYPFIELALGLLFLMRIQIPLALLITLVILGITTIGVTKSLLDKKTIQCACLGTALKLPMTKATFIENSIMIVMAIVMLIKIYG</sequence>
<evidence type="ECO:0000256" key="2">
    <source>
        <dbReference type="ARBA" id="ARBA00022692"/>
    </source>
</evidence>
<dbReference type="PROSITE" id="PS01047">
    <property type="entry name" value="HMA_1"/>
    <property type="match status" value="1"/>
</dbReference>
<name>A0ABT4RWM5_9FLAO</name>
<keyword evidence="4 6" id="KW-1133">Transmembrane helix</keyword>
<evidence type="ECO:0000256" key="3">
    <source>
        <dbReference type="ARBA" id="ARBA00022723"/>
    </source>
</evidence>
<protein>
    <submittedName>
        <fullName evidence="8">Cation transporter</fullName>
    </submittedName>
</protein>
<dbReference type="SUPFAM" id="SSF55008">
    <property type="entry name" value="HMA, heavy metal-associated domain"/>
    <property type="match status" value="1"/>
</dbReference>
<feature type="transmembrane region" description="Helical" evidence="6">
    <location>
        <begin position="180"/>
        <end position="201"/>
    </location>
</feature>
<keyword evidence="5 6" id="KW-0472">Membrane</keyword>
<evidence type="ECO:0000256" key="1">
    <source>
        <dbReference type="ARBA" id="ARBA00004141"/>
    </source>
</evidence>
<dbReference type="Gene3D" id="3.30.70.100">
    <property type="match status" value="1"/>
</dbReference>
<keyword evidence="3" id="KW-0479">Metal-binding</keyword>